<dbReference type="RefSeq" id="WP_138851818.1">
    <property type="nucleotide sequence ID" value="NZ_CP040710.1"/>
</dbReference>
<keyword evidence="10" id="KW-1185">Reference proteome</keyword>
<feature type="chain" id="PRO_5023027529" evidence="7">
    <location>
        <begin position="28"/>
        <end position="394"/>
    </location>
</feature>
<feature type="transmembrane region" description="Helical" evidence="6">
    <location>
        <begin position="139"/>
        <end position="158"/>
    </location>
</feature>
<feature type="transmembrane region" description="Helical" evidence="6">
    <location>
        <begin position="243"/>
        <end position="261"/>
    </location>
</feature>
<feature type="transmembrane region" description="Helical" evidence="6">
    <location>
        <begin position="107"/>
        <end position="127"/>
    </location>
</feature>
<dbReference type="OrthoDB" id="8708623at2"/>
<evidence type="ECO:0000313" key="10">
    <source>
        <dbReference type="Proteomes" id="UP000310017"/>
    </source>
</evidence>
<dbReference type="GO" id="GO:0022857">
    <property type="term" value="F:transmembrane transporter activity"/>
    <property type="evidence" value="ECO:0007669"/>
    <property type="project" value="InterPro"/>
</dbReference>
<feature type="transmembrane region" description="Helical" evidence="6">
    <location>
        <begin position="164"/>
        <end position="183"/>
    </location>
</feature>
<protein>
    <submittedName>
        <fullName evidence="9">MFS transporter</fullName>
    </submittedName>
</protein>
<evidence type="ECO:0000313" key="9">
    <source>
        <dbReference type="EMBL" id="QCW99465.1"/>
    </source>
</evidence>
<dbReference type="Proteomes" id="UP000310017">
    <property type="component" value="Chromosome"/>
</dbReference>
<feature type="transmembrane region" description="Helical" evidence="6">
    <location>
        <begin position="297"/>
        <end position="319"/>
    </location>
</feature>
<dbReference type="GO" id="GO:0005886">
    <property type="term" value="C:plasma membrane"/>
    <property type="evidence" value="ECO:0007669"/>
    <property type="project" value="UniProtKB-SubCell"/>
</dbReference>
<dbReference type="InterPro" id="IPR005829">
    <property type="entry name" value="Sugar_transporter_CS"/>
</dbReference>
<keyword evidence="4 6" id="KW-1133">Transmembrane helix</keyword>
<accession>A0A5B7SLM0</accession>
<comment type="subcellular location">
    <subcellularLocation>
        <location evidence="1">Cell membrane</location>
        <topology evidence="1">Multi-pass membrane protein</topology>
    </subcellularLocation>
</comment>
<dbReference type="AlphaFoldDB" id="A0A5B7SLM0"/>
<keyword evidence="5 6" id="KW-0472">Membrane</keyword>
<evidence type="ECO:0000256" key="1">
    <source>
        <dbReference type="ARBA" id="ARBA00004651"/>
    </source>
</evidence>
<gene>
    <name evidence="9" type="ORF">FGM00_04830</name>
</gene>
<dbReference type="Pfam" id="PF07690">
    <property type="entry name" value="MFS_1"/>
    <property type="match status" value="1"/>
</dbReference>
<evidence type="ECO:0000256" key="4">
    <source>
        <dbReference type="ARBA" id="ARBA00022989"/>
    </source>
</evidence>
<keyword evidence="3 6" id="KW-0812">Transmembrane</keyword>
<reference evidence="9 10" key="1">
    <citation type="submission" date="2019-05" db="EMBL/GenBank/DDBJ databases">
        <title>Genome sequencing of F202Z8.</title>
        <authorList>
            <person name="Kwon Y.M."/>
        </authorList>
    </citation>
    <scope>NUCLEOTIDE SEQUENCE [LARGE SCALE GENOMIC DNA]</scope>
    <source>
        <strain evidence="9 10">F202Z8</strain>
    </source>
</reference>
<dbReference type="PROSITE" id="PS50850">
    <property type="entry name" value="MFS"/>
    <property type="match status" value="1"/>
</dbReference>
<dbReference type="PANTHER" id="PTHR43124:SF3">
    <property type="entry name" value="CHLORAMPHENICOL EFFLUX PUMP RV0191"/>
    <property type="match status" value="1"/>
</dbReference>
<dbReference type="Gene3D" id="1.20.1250.20">
    <property type="entry name" value="MFS general substrate transporter like domains"/>
    <property type="match status" value="1"/>
</dbReference>
<feature type="transmembrane region" description="Helical" evidence="6">
    <location>
        <begin position="362"/>
        <end position="383"/>
    </location>
</feature>
<dbReference type="InterPro" id="IPR036259">
    <property type="entry name" value="MFS_trans_sf"/>
</dbReference>
<dbReference type="PROSITE" id="PS00216">
    <property type="entry name" value="SUGAR_TRANSPORT_1"/>
    <property type="match status" value="1"/>
</dbReference>
<dbReference type="CDD" id="cd17473">
    <property type="entry name" value="MFS_arabinose_efflux_permease_like"/>
    <property type="match status" value="1"/>
</dbReference>
<dbReference type="InterPro" id="IPR020846">
    <property type="entry name" value="MFS_dom"/>
</dbReference>
<name>A0A5B7SLM0_9FLAO</name>
<feature type="transmembrane region" description="Helical" evidence="6">
    <location>
        <begin position="273"/>
        <end position="291"/>
    </location>
</feature>
<evidence type="ECO:0000256" key="5">
    <source>
        <dbReference type="ARBA" id="ARBA00023136"/>
    </source>
</evidence>
<evidence type="ECO:0000256" key="2">
    <source>
        <dbReference type="ARBA" id="ARBA00022475"/>
    </source>
</evidence>
<evidence type="ECO:0000256" key="7">
    <source>
        <dbReference type="SAM" id="SignalP"/>
    </source>
</evidence>
<feature type="signal peptide" evidence="7">
    <location>
        <begin position="1"/>
        <end position="27"/>
    </location>
</feature>
<evidence type="ECO:0000256" key="3">
    <source>
        <dbReference type="ARBA" id="ARBA00022692"/>
    </source>
</evidence>
<evidence type="ECO:0000256" key="6">
    <source>
        <dbReference type="SAM" id="Phobius"/>
    </source>
</evidence>
<dbReference type="InterPro" id="IPR050189">
    <property type="entry name" value="MFS_Efflux_Transporters"/>
</dbReference>
<feature type="transmembrane region" description="Helical" evidence="6">
    <location>
        <begin position="45"/>
        <end position="69"/>
    </location>
</feature>
<feature type="transmembrane region" description="Helical" evidence="6">
    <location>
        <begin position="76"/>
        <end position="95"/>
    </location>
</feature>
<sequence length="394" mass="42231">MKINVKFVKITLLASSTLTVMSGATIAASLPLIKETFSDNPDSDFLSKLILTLPALFIAIISPIAGVAVDKIGRKTLLIVSLILYGIGGSLGGLVDSLMWILVSRGLLGIAVAIVMTVTSTLIADYFEGEERSNFLGQQAAAMAIGGILFISLGGVLAEMSWRGPFFIYGLSLLIVIPAIRFIKEPEKMESDESANLKSIEPKPRNAILFLLLLIFVTMVFFYMMPVQVPFILNKIGVSSTKVGLAIAAGTLSGAISSLAYKKLNTNFHTSWLYMASFLIMGTGYVLIASFDTFIGITASLFIAGFGNGLIMPNTTALVMNVAPNRVRGTIMGLLSAFMFLGQFFSPILIQPLADATTMNSAFLYAGLAMATMGVGFFIYNITTNDNTLLKLKS</sequence>
<dbReference type="SUPFAM" id="SSF103473">
    <property type="entry name" value="MFS general substrate transporter"/>
    <property type="match status" value="1"/>
</dbReference>
<keyword evidence="2" id="KW-1003">Cell membrane</keyword>
<feature type="domain" description="Major facilitator superfamily (MFS) profile" evidence="8">
    <location>
        <begin position="8"/>
        <end position="384"/>
    </location>
</feature>
<feature type="transmembrane region" description="Helical" evidence="6">
    <location>
        <begin position="204"/>
        <end position="223"/>
    </location>
</feature>
<feature type="transmembrane region" description="Helical" evidence="6">
    <location>
        <begin position="331"/>
        <end position="350"/>
    </location>
</feature>
<keyword evidence="7" id="KW-0732">Signal</keyword>
<organism evidence="9 10">
    <name type="scientific">Aggregatimonas sangjinii</name>
    <dbReference type="NCBI Taxonomy" id="2583587"/>
    <lineage>
        <taxon>Bacteria</taxon>
        <taxon>Pseudomonadati</taxon>
        <taxon>Bacteroidota</taxon>
        <taxon>Flavobacteriia</taxon>
        <taxon>Flavobacteriales</taxon>
        <taxon>Flavobacteriaceae</taxon>
        <taxon>Aggregatimonas</taxon>
    </lineage>
</organism>
<proteinExistence type="predicted"/>
<dbReference type="InterPro" id="IPR011701">
    <property type="entry name" value="MFS"/>
</dbReference>
<dbReference type="EMBL" id="CP040710">
    <property type="protein sequence ID" value="QCW99465.1"/>
    <property type="molecule type" value="Genomic_DNA"/>
</dbReference>
<dbReference type="KEGG" id="asag:FGM00_04830"/>
<dbReference type="PANTHER" id="PTHR43124">
    <property type="entry name" value="PURINE EFFLUX PUMP PBUE"/>
    <property type="match status" value="1"/>
</dbReference>
<evidence type="ECO:0000259" key="8">
    <source>
        <dbReference type="PROSITE" id="PS50850"/>
    </source>
</evidence>